<name>A0A7C8GT08_9BACI</name>
<dbReference type="PANTHER" id="PTHR43840">
    <property type="entry name" value="MITOCHONDRIAL METAL TRANSPORTER 1-RELATED"/>
    <property type="match status" value="1"/>
</dbReference>
<feature type="transmembrane region" description="Helical" evidence="7">
    <location>
        <begin position="118"/>
        <end position="137"/>
    </location>
</feature>
<proteinExistence type="inferred from homology"/>
<evidence type="ECO:0000256" key="4">
    <source>
        <dbReference type="ARBA" id="ARBA00022692"/>
    </source>
</evidence>
<keyword evidence="11" id="KW-1185">Reference proteome</keyword>
<dbReference type="Pfam" id="PF16916">
    <property type="entry name" value="ZT_dimer"/>
    <property type="match status" value="1"/>
</dbReference>
<feature type="domain" description="Cation efflux protein cytoplasmic" evidence="9">
    <location>
        <begin position="213"/>
        <end position="289"/>
    </location>
</feature>
<dbReference type="InterPro" id="IPR050291">
    <property type="entry name" value="CDF_Transporter"/>
</dbReference>
<dbReference type="SUPFAM" id="SSF161111">
    <property type="entry name" value="Cation efflux protein transmembrane domain-like"/>
    <property type="match status" value="1"/>
</dbReference>
<dbReference type="Pfam" id="PF01545">
    <property type="entry name" value="Cation_efflux"/>
    <property type="match status" value="1"/>
</dbReference>
<dbReference type="GO" id="GO:0016020">
    <property type="term" value="C:membrane"/>
    <property type="evidence" value="ECO:0007669"/>
    <property type="project" value="UniProtKB-SubCell"/>
</dbReference>
<evidence type="ECO:0000256" key="7">
    <source>
        <dbReference type="SAM" id="Phobius"/>
    </source>
</evidence>
<feature type="transmembrane region" description="Helical" evidence="7">
    <location>
        <begin position="15"/>
        <end position="34"/>
    </location>
</feature>
<evidence type="ECO:0000256" key="2">
    <source>
        <dbReference type="ARBA" id="ARBA00008114"/>
    </source>
</evidence>
<dbReference type="Proteomes" id="UP000480246">
    <property type="component" value="Unassembled WGS sequence"/>
</dbReference>
<dbReference type="InterPro" id="IPR058533">
    <property type="entry name" value="Cation_efflux_TM"/>
</dbReference>
<comment type="caution">
    <text evidence="10">The sequence shown here is derived from an EMBL/GenBank/DDBJ whole genome shotgun (WGS) entry which is preliminary data.</text>
</comment>
<sequence>MEKEKYDNLKLGEKGAILSITAYICLAALKLTIGSITGSEALQADGWNNTTDIVASIAVLIGLRISQKPADSDHPYGHWKAETIASLIASFIMVTVGLQVLYEAVTSIFIGNHETPDLIAAWTGVFSAFVMYFVYLYNKKLAEKIRSQAVMAAAKDNLSDAYVSIGAAAGIIGSQFNLSWLDPLTAFIVGFIICKTAWDIFREATHHLSDGFDDNKLTKYKETVLKVTGVKGVKDLRARSYGNNAVVDIVVLVKNNLDIETAHDISTEVETELKQMHDVYEVHVHIEPY</sequence>
<dbReference type="InterPro" id="IPR036837">
    <property type="entry name" value="Cation_efflux_CTD_sf"/>
</dbReference>
<dbReference type="InterPro" id="IPR002524">
    <property type="entry name" value="Cation_efflux"/>
</dbReference>
<gene>
    <name evidence="10" type="ORF">F9U64_10960</name>
</gene>
<evidence type="ECO:0000259" key="8">
    <source>
        <dbReference type="Pfam" id="PF01545"/>
    </source>
</evidence>
<dbReference type="InterPro" id="IPR027469">
    <property type="entry name" value="Cation_efflux_TMD_sf"/>
</dbReference>
<accession>A0A7C8GT08</accession>
<evidence type="ECO:0000256" key="3">
    <source>
        <dbReference type="ARBA" id="ARBA00022448"/>
    </source>
</evidence>
<dbReference type="RefSeq" id="WP_153403303.1">
    <property type="nucleotide sequence ID" value="NZ_ML762430.1"/>
</dbReference>
<dbReference type="Gene3D" id="1.20.1510.10">
    <property type="entry name" value="Cation efflux protein transmembrane domain"/>
    <property type="match status" value="1"/>
</dbReference>
<dbReference type="EMBL" id="WEID01000052">
    <property type="protein sequence ID" value="KAB8135780.1"/>
    <property type="molecule type" value="Genomic_DNA"/>
</dbReference>
<evidence type="ECO:0000313" key="10">
    <source>
        <dbReference type="EMBL" id="KAB8135780.1"/>
    </source>
</evidence>
<comment type="subcellular location">
    <subcellularLocation>
        <location evidence="1">Membrane</location>
        <topology evidence="1">Multi-pass membrane protein</topology>
    </subcellularLocation>
</comment>
<keyword evidence="3" id="KW-0813">Transport</keyword>
<dbReference type="GO" id="GO:0008324">
    <property type="term" value="F:monoatomic cation transmembrane transporter activity"/>
    <property type="evidence" value="ECO:0007669"/>
    <property type="project" value="InterPro"/>
</dbReference>
<feature type="transmembrane region" description="Helical" evidence="7">
    <location>
        <begin position="84"/>
        <end position="102"/>
    </location>
</feature>
<organism evidence="10 11">
    <name type="scientific">Gracilibacillus oryzae</name>
    <dbReference type="NCBI Taxonomy" id="1672701"/>
    <lineage>
        <taxon>Bacteria</taxon>
        <taxon>Bacillati</taxon>
        <taxon>Bacillota</taxon>
        <taxon>Bacilli</taxon>
        <taxon>Bacillales</taxon>
        <taxon>Bacillaceae</taxon>
        <taxon>Gracilibacillus</taxon>
    </lineage>
</organism>
<protein>
    <submittedName>
        <fullName evidence="10">Cation transporter</fullName>
    </submittedName>
</protein>
<keyword evidence="4 7" id="KW-0812">Transmembrane</keyword>
<dbReference type="Gene3D" id="3.30.70.1350">
    <property type="entry name" value="Cation efflux protein, cytoplasmic domain"/>
    <property type="match status" value="1"/>
</dbReference>
<evidence type="ECO:0000256" key="1">
    <source>
        <dbReference type="ARBA" id="ARBA00004141"/>
    </source>
</evidence>
<dbReference type="NCBIfam" id="TIGR01297">
    <property type="entry name" value="CDF"/>
    <property type="match status" value="1"/>
</dbReference>
<dbReference type="InterPro" id="IPR027470">
    <property type="entry name" value="Cation_efflux_CTD"/>
</dbReference>
<feature type="domain" description="Cation efflux protein transmembrane" evidence="8">
    <location>
        <begin position="17"/>
        <end position="208"/>
    </location>
</feature>
<evidence type="ECO:0000256" key="6">
    <source>
        <dbReference type="ARBA" id="ARBA00023136"/>
    </source>
</evidence>
<keyword evidence="6 7" id="KW-0472">Membrane</keyword>
<dbReference type="AlphaFoldDB" id="A0A7C8GT08"/>
<evidence type="ECO:0000259" key="9">
    <source>
        <dbReference type="Pfam" id="PF16916"/>
    </source>
</evidence>
<keyword evidence="5 7" id="KW-1133">Transmembrane helix</keyword>
<dbReference type="OrthoDB" id="9806522at2"/>
<evidence type="ECO:0000313" key="11">
    <source>
        <dbReference type="Proteomes" id="UP000480246"/>
    </source>
</evidence>
<dbReference type="PANTHER" id="PTHR43840:SF50">
    <property type="entry name" value="MANGANESE EFFLUX SYSTEM PROTEIN MNES"/>
    <property type="match status" value="1"/>
</dbReference>
<evidence type="ECO:0000256" key="5">
    <source>
        <dbReference type="ARBA" id="ARBA00022989"/>
    </source>
</evidence>
<dbReference type="FunFam" id="1.20.1510.10:FF:000006">
    <property type="entry name" value="Divalent cation efflux transporter"/>
    <property type="match status" value="1"/>
</dbReference>
<comment type="similarity">
    <text evidence="2">Belongs to the cation diffusion facilitator (CDF) transporter (TC 2.A.4) family.</text>
</comment>
<reference evidence="10 11" key="1">
    <citation type="submission" date="2019-10" db="EMBL/GenBank/DDBJ databases">
        <title>Gracilibacillus sp. nov. isolated from rice seeds.</title>
        <authorList>
            <person name="He S."/>
        </authorList>
    </citation>
    <scope>NUCLEOTIDE SEQUENCE [LARGE SCALE GENOMIC DNA]</scope>
    <source>
        <strain evidence="10 11">TD8</strain>
    </source>
</reference>
<dbReference type="SUPFAM" id="SSF160240">
    <property type="entry name" value="Cation efflux protein cytoplasmic domain-like"/>
    <property type="match status" value="1"/>
</dbReference>